<sequence>MKNDKLIEQLKKKYENKSLKEVEKSIDSFNTKSHESRKSFIFGFYYLRFSTRYKEDKRYKATSFETYALERHNIRPTTFRNEVKIFNRYDKEAKALGIGVIRKIEEKCTPKKTPSVLRQIAAIEKEVKRPLDRQQIDSVIWDNRKPDTEKKAETGPTKAEYRLDLNRVKLESIDKDKLIGEQADQIDKLQKTVIAKDEMVAEYAASYASLLKQYEKLALEHGAMKKAADPLAGFFKSNSFKSGGDPGPVARV</sequence>
<evidence type="ECO:0000313" key="1">
    <source>
        <dbReference type="EMBL" id="KKM71294.1"/>
    </source>
</evidence>
<comment type="caution">
    <text evidence="1">The sequence shown here is derived from an EMBL/GenBank/DDBJ whole genome shotgun (WGS) entry which is preliminary data.</text>
</comment>
<proteinExistence type="predicted"/>
<dbReference type="EMBL" id="LAZR01009668">
    <property type="protein sequence ID" value="KKM71294.1"/>
    <property type="molecule type" value="Genomic_DNA"/>
</dbReference>
<gene>
    <name evidence="1" type="ORF">LCGC14_1432070</name>
</gene>
<dbReference type="AlphaFoldDB" id="A0A0F9JNC7"/>
<organism evidence="1">
    <name type="scientific">marine sediment metagenome</name>
    <dbReference type="NCBI Taxonomy" id="412755"/>
    <lineage>
        <taxon>unclassified sequences</taxon>
        <taxon>metagenomes</taxon>
        <taxon>ecological metagenomes</taxon>
    </lineage>
</organism>
<reference evidence="1" key="1">
    <citation type="journal article" date="2015" name="Nature">
        <title>Complex archaea that bridge the gap between prokaryotes and eukaryotes.</title>
        <authorList>
            <person name="Spang A."/>
            <person name="Saw J.H."/>
            <person name="Jorgensen S.L."/>
            <person name="Zaremba-Niedzwiedzka K."/>
            <person name="Martijn J."/>
            <person name="Lind A.E."/>
            <person name="van Eijk R."/>
            <person name="Schleper C."/>
            <person name="Guy L."/>
            <person name="Ettema T.J."/>
        </authorList>
    </citation>
    <scope>NUCLEOTIDE SEQUENCE</scope>
</reference>
<name>A0A0F9JNC7_9ZZZZ</name>
<protein>
    <submittedName>
        <fullName evidence="1">Uncharacterized protein</fullName>
    </submittedName>
</protein>
<accession>A0A0F9JNC7</accession>